<organism evidence="1">
    <name type="scientific">marine sediment metagenome</name>
    <dbReference type="NCBI Taxonomy" id="412755"/>
    <lineage>
        <taxon>unclassified sequences</taxon>
        <taxon>metagenomes</taxon>
        <taxon>ecological metagenomes</taxon>
    </lineage>
</organism>
<accession>A0A0F9AF14</accession>
<protein>
    <submittedName>
        <fullName evidence="1">Uncharacterized protein</fullName>
    </submittedName>
</protein>
<gene>
    <name evidence="1" type="ORF">LCGC14_2857490</name>
</gene>
<sequence>MKVNMKFKKSTKNKHVFEEVLADGRPADAAIASIPSLYIKKNALPELTQEIIVTVEVVK</sequence>
<dbReference type="EMBL" id="LAZR01055139">
    <property type="protein sequence ID" value="KKK77054.1"/>
    <property type="molecule type" value="Genomic_DNA"/>
</dbReference>
<name>A0A0F9AF14_9ZZZZ</name>
<proteinExistence type="predicted"/>
<comment type="caution">
    <text evidence="1">The sequence shown here is derived from an EMBL/GenBank/DDBJ whole genome shotgun (WGS) entry which is preliminary data.</text>
</comment>
<evidence type="ECO:0000313" key="1">
    <source>
        <dbReference type="EMBL" id="KKK77054.1"/>
    </source>
</evidence>
<dbReference type="AlphaFoldDB" id="A0A0F9AF14"/>
<reference evidence="1" key="1">
    <citation type="journal article" date="2015" name="Nature">
        <title>Complex archaea that bridge the gap between prokaryotes and eukaryotes.</title>
        <authorList>
            <person name="Spang A."/>
            <person name="Saw J.H."/>
            <person name="Jorgensen S.L."/>
            <person name="Zaremba-Niedzwiedzka K."/>
            <person name="Martijn J."/>
            <person name="Lind A.E."/>
            <person name="van Eijk R."/>
            <person name="Schleper C."/>
            <person name="Guy L."/>
            <person name="Ettema T.J."/>
        </authorList>
    </citation>
    <scope>NUCLEOTIDE SEQUENCE</scope>
</reference>